<dbReference type="EMBL" id="JARJCM010000501">
    <property type="protein sequence ID" value="KAJ7016462.1"/>
    <property type="molecule type" value="Genomic_DNA"/>
</dbReference>
<dbReference type="AlphaFoldDB" id="A0AAD6WL74"/>
<protein>
    <submittedName>
        <fullName evidence="1">Uncharacterized protein</fullName>
    </submittedName>
</protein>
<accession>A0AAD6WL74</accession>
<sequence length="164" mass="18830">IEFLWAEKSSVMVNKETVYAPADQGGKNLLDIIARNEAIAVTWLKTYLSFGPKRPLWCFVADEILAKRTIGTDLNVNEAMRLNCYLQSWAPYQSADDLKSRDISEMMAVGRKYNVAMEAIAVSREIQDEMIIWYHRFSEGSRTLFNANVHVVKCLKENHRVKLV</sequence>
<proteinExistence type="predicted"/>
<reference evidence="1" key="1">
    <citation type="submission" date="2023-03" db="EMBL/GenBank/DDBJ databases">
        <title>Massive genome expansion in bonnet fungi (Mycena s.s.) driven by repeated elements and novel gene families across ecological guilds.</title>
        <authorList>
            <consortium name="Lawrence Berkeley National Laboratory"/>
            <person name="Harder C.B."/>
            <person name="Miyauchi S."/>
            <person name="Viragh M."/>
            <person name="Kuo A."/>
            <person name="Thoen E."/>
            <person name="Andreopoulos B."/>
            <person name="Lu D."/>
            <person name="Skrede I."/>
            <person name="Drula E."/>
            <person name="Henrissat B."/>
            <person name="Morin E."/>
            <person name="Kohler A."/>
            <person name="Barry K."/>
            <person name="LaButti K."/>
            <person name="Morin E."/>
            <person name="Salamov A."/>
            <person name="Lipzen A."/>
            <person name="Mereny Z."/>
            <person name="Hegedus B."/>
            <person name="Baldrian P."/>
            <person name="Stursova M."/>
            <person name="Weitz H."/>
            <person name="Taylor A."/>
            <person name="Grigoriev I.V."/>
            <person name="Nagy L.G."/>
            <person name="Martin F."/>
            <person name="Kauserud H."/>
        </authorList>
    </citation>
    <scope>NUCLEOTIDE SEQUENCE</scope>
    <source>
        <strain evidence="1">CBHHK200</strain>
    </source>
</reference>
<evidence type="ECO:0000313" key="2">
    <source>
        <dbReference type="Proteomes" id="UP001218188"/>
    </source>
</evidence>
<name>A0AAD6WL74_9AGAR</name>
<feature type="non-terminal residue" evidence="1">
    <location>
        <position position="1"/>
    </location>
</feature>
<evidence type="ECO:0000313" key="1">
    <source>
        <dbReference type="EMBL" id="KAJ7016462.1"/>
    </source>
</evidence>
<organism evidence="1 2">
    <name type="scientific">Mycena alexandri</name>
    <dbReference type="NCBI Taxonomy" id="1745969"/>
    <lineage>
        <taxon>Eukaryota</taxon>
        <taxon>Fungi</taxon>
        <taxon>Dikarya</taxon>
        <taxon>Basidiomycota</taxon>
        <taxon>Agaricomycotina</taxon>
        <taxon>Agaricomycetes</taxon>
        <taxon>Agaricomycetidae</taxon>
        <taxon>Agaricales</taxon>
        <taxon>Marasmiineae</taxon>
        <taxon>Mycenaceae</taxon>
        <taxon>Mycena</taxon>
    </lineage>
</organism>
<keyword evidence="2" id="KW-1185">Reference proteome</keyword>
<gene>
    <name evidence="1" type="ORF">C8F04DRAFT_896092</name>
</gene>
<feature type="non-terminal residue" evidence="1">
    <location>
        <position position="164"/>
    </location>
</feature>
<comment type="caution">
    <text evidence="1">The sequence shown here is derived from an EMBL/GenBank/DDBJ whole genome shotgun (WGS) entry which is preliminary data.</text>
</comment>
<dbReference type="Proteomes" id="UP001218188">
    <property type="component" value="Unassembled WGS sequence"/>
</dbReference>